<dbReference type="PATRIC" id="fig|86105.3.peg.609"/>
<dbReference type="SUPFAM" id="SSF53474">
    <property type="entry name" value="alpha/beta-Hydrolases"/>
    <property type="match status" value="1"/>
</dbReference>
<name>A0A0C1QJ38_9RICK</name>
<evidence type="ECO:0000313" key="8">
    <source>
        <dbReference type="Proteomes" id="UP000031258"/>
    </source>
</evidence>
<dbReference type="GO" id="GO:0005737">
    <property type="term" value="C:cytoplasm"/>
    <property type="evidence" value="ECO:0007669"/>
    <property type="project" value="UniProtKB-SubCell"/>
</dbReference>
<dbReference type="InterPro" id="IPR000073">
    <property type="entry name" value="AB_hydrolase_1"/>
</dbReference>
<evidence type="ECO:0000256" key="2">
    <source>
        <dbReference type="ARBA" id="ARBA00022490"/>
    </source>
</evidence>
<protein>
    <submittedName>
        <fullName evidence="7">Poly-beta-hydroxybutyrate polymerase</fullName>
        <ecNumber evidence="7">2.3.1.-</ecNumber>
    </submittedName>
</protein>
<feature type="domain" description="Poly-beta-hydroxybutyrate polymerase N-terminal" evidence="6">
    <location>
        <begin position="109"/>
        <end position="281"/>
    </location>
</feature>
<dbReference type="InterPro" id="IPR010941">
    <property type="entry name" value="PhaC_N"/>
</dbReference>
<dbReference type="InterPro" id="IPR051321">
    <property type="entry name" value="PHA/PHB_synthase"/>
</dbReference>
<evidence type="ECO:0000259" key="6">
    <source>
        <dbReference type="Pfam" id="PF07167"/>
    </source>
</evidence>
<comment type="caution">
    <text evidence="7">The sequence shown here is derived from an EMBL/GenBank/DDBJ whole genome shotgun (WGS) entry which is preliminary data.</text>
</comment>
<dbReference type="EC" id="2.3.1.-" evidence="7"/>
<dbReference type="PANTHER" id="PTHR36837">
    <property type="entry name" value="POLY(3-HYDROXYALKANOATE) POLYMERASE SUBUNIT PHAC"/>
    <property type="match status" value="1"/>
</dbReference>
<dbReference type="EMBL" id="JSWE01000092">
    <property type="protein sequence ID" value="KIE05519.1"/>
    <property type="molecule type" value="Genomic_DNA"/>
</dbReference>
<dbReference type="PANTHER" id="PTHR36837:SF5">
    <property type="entry name" value="POLY-3-HYDROXYBUTYRATE SYNTHASE"/>
    <property type="match status" value="1"/>
</dbReference>
<accession>A0A0C1QJ38</accession>
<dbReference type="InterPro" id="IPR010963">
    <property type="entry name" value="PHA_synth_I"/>
</dbReference>
<dbReference type="Pfam" id="PF07167">
    <property type="entry name" value="PhaC_N"/>
    <property type="match status" value="1"/>
</dbReference>
<evidence type="ECO:0000313" key="7">
    <source>
        <dbReference type="EMBL" id="KIE05519.1"/>
    </source>
</evidence>
<feature type="domain" description="AB hydrolase-1" evidence="5">
    <location>
        <begin position="283"/>
        <end position="521"/>
    </location>
</feature>
<dbReference type="InterPro" id="IPR029058">
    <property type="entry name" value="AB_hydrolase_fold"/>
</dbReference>
<dbReference type="Gene3D" id="3.40.50.1820">
    <property type="entry name" value="alpha/beta hydrolase"/>
    <property type="match status" value="1"/>
</dbReference>
<keyword evidence="8" id="KW-1185">Reference proteome</keyword>
<evidence type="ECO:0000259" key="5">
    <source>
        <dbReference type="Pfam" id="PF00561"/>
    </source>
</evidence>
<keyword evidence="3 7" id="KW-0808">Transferase</keyword>
<comment type="subcellular location">
    <subcellularLocation>
        <location evidence="1">Cytoplasm</location>
    </subcellularLocation>
</comment>
<reference evidence="7 8" key="1">
    <citation type="submission" date="2014-11" db="EMBL/GenBank/DDBJ databases">
        <title>A Rickettsiales Symbiont of Amoebae With Ancient Features.</title>
        <authorList>
            <person name="Schulz F."/>
            <person name="Martijn J."/>
            <person name="Wascher F."/>
            <person name="Kostanjsek R."/>
            <person name="Ettema T.J."/>
            <person name="Horn M."/>
        </authorList>
    </citation>
    <scope>NUCLEOTIDE SEQUENCE [LARGE SCALE GENOMIC DNA]</scope>
    <source>
        <strain evidence="7 8">UWC36</strain>
    </source>
</reference>
<keyword evidence="2" id="KW-0963">Cytoplasm</keyword>
<dbReference type="GO" id="GO:0042619">
    <property type="term" value="P:poly-hydroxybutyrate biosynthetic process"/>
    <property type="evidence" value="ECO:0007669"/>
    <property type="project" value="InterPro"/>
</dbReference>
<evidence type="ECO:0000256" key="3">
    <source>
        <dbReference type="ARBA" id="ARBA00022679"/>
    </source>
</evidence>
<dbReference type="Pfam" id="PF00561">
    <property type="entry name" value="Abhydrolase_1"/>
    <property type="match status" value="1"/>
</dbReference>
<keyword evidence="4 7" id="KW-0012">Acyltransferase</keyword>
<dbReference type="NCBIfam" id="TIGR01838">
    <property type="entry name" value="PHA_synth_I"/>
    <property type="match status" value="1"/>
</dbReference>
<dbReference type="Proteomes" id="UP000031258">
    <property type="component" value="Unassembled WGS sequence"/>
</dbReference>
<dbReference type="GO" id="GO:0016746">
    <property type="term" value="F:acyltransferase activity"/>
    <property type="evidence" value="ECO:0007669"/>
    <property type="project" value="UniProtKB-KW"/>
</dbReference>
<gene>
    <name evidence="7" type="primary">phbC_2</name>
    <name evidence="7" type="ORF">NF27_DP00630</name>
</gene>
<dbReference type="AlphaFoldDB" id="A0A0C1QJ38"/>
<sequence>MLKTNRGGEMNTNYDSHKLSENLIHAFMAYQNAFSEMAANMADKMKAVEPDPFNLSDATRKAMQEIYVHPEKMFEHSLELYKDYLKLMTNVAQKAAGKEIEPEFKAEGKDNRFIDEAWENNPFFNFIKQAYYLNSAWVKDVMKECHNLDKKEIHKLDFFIKQFIDAMAPTNFPHLNPQVIKETLETNGENIAKGAENFLKDAIRSKGNFSIATTDFKAFKVGENLAITEGKVVYQNDLMQLIQYAPTTDKVKKVPLIMMPAWINKYYILDLKPQNSFVKWIVDKGYTVFMISWNNPDENFKSKNFEDYMKEGPLAALKVVQEITEEKEVNFLGYCLGGTLLACTLAYLKSKKVNNIKSATFLTTLIDFEECGDLGVFIDEEQLSMLENRMDKRGYLDGSEMAQTFSMLRANDMIWSFYVNNYLLGKEPFPFDILYWNADPTRLPSEMHSFYLRNMYQDNALIKPNGISLCGQGIDLSKIDLPTYVLSTREDHIAPWKATYKATSTYKGDVRFVLSASGHVAGVVNHPSKNKYNHWVNEKYDANPDTWFNNAKEVAGSWWLDWDKWLEPKSGELVEPRKINAKAAIEAAPGSYVKKQIV</sequence>
<proteinExistence type="predicted"/>
<organism evidence="7 8">
    <name type="scientific">Candidatus Jidaibacter acanthamoebae</name>
    <dbReference type="NCBI Taxonomy" id="86105"/>
    <lineage>
        <taxon>Bacteria</taxon>
        <taxon>Pseudomonadati</taxon>
        <taxon>Pseudomonadota</taxon>
        <taxon>Alphaproteobacteria</taxon>
        <taxon>Rickettsiales</taxon>
        <taxon>Candidatus Midichloriaceae</taxon>
        <taxon>Candidatus Jidaibacter</taxon>
    </lineage>
</organism>
<evidence type="ECO:0000256" key="4">
    <source>
        <dbReference type="ARBA" id="ARBA00023315"/>
    </source>
</evidence>
<evidence type="ECO:0000256" key="1">
    <source>
        <dbReference type="ARBA" id="ARBA00004496"/>
    </source>
</evidence>
<dbReference type="STRING" id="86105.NF27_DP00630"/>